<dbReference type="PROSITE" id="PS51318">
    <property type="entry name" value="TAT"/>
    <property type="match status" value="1"/>
</dbReference>
<comment type="caution">
    <text evidence="2">The sequence shown here is derived from an EMBL/GenBank/DDBJ whole genome shotgun (WGS) entry which is preliminary data.</text>
</comment>
<proteinExistence type="predicted"/>
<dbReference type="InterPro" id="IPR028096">
    <property type="entry name" value="EfeO_Cupredoxin"/>
</dbReference>
<dbReference type="InterPro" id="IPR052721">
    <property type="entry name" value="ET_Amicyanin"/>
</dbReference>
<dbReference type="InterPro" id="IPR008972">
    <property type="entry name" value="Cupredoxin"/>
</dbReference>
<dbReference type="InterPro" id="IPR006311">
    <property type="entry name" value="TAT_signal"/>
</dbReference>
<accession>A0ABT4LHT1</accession>
<organism evidence="2 3">
    <name type="scientific">Kiloniella laminariae</name>
    <dbReference type="NCBI Taxonomy" id="454162"/>
    <lineage>
        <taxon>Bacteria</taxon>
        <taxon>Pseudomonadati</taxon>
        <taxon>Pseudomonadota</taxon>
        <taxon>Alphaproteobacteria</taxon>
        <taxon>Rhodospirillales</taxon>
        <taxon>Kiloniellaceae</taxon>
        <taxon>Kiloniella</taxon>
    </lineage>
</organism>
<dbReference type="PANTHER" id="PTHR36507">
    <property type="entry name" value="BLL1555 PROTEIN"/>
    <property type="match status" value="1"/>
</dbReference>
<name>A0ABT4LHT1_9PROT</name>
<gene>
    <name evidence="2" type="ORF">O4H49_03945</name>
</gene>
<sequence>MKKPARQAMTARRSFLTAGMTLVSATGFLVALTGLSRLAKASGNDHSHDSRESQKYNDRVHSVEIRNLIFVPDSLEVSPGDKIRWINHDISPHTATAMDERWDTGELSMGQSSTLTVTEEMAGEYYCLFHPHMRGNIKLREKA</sequence>
<dbReference type="SUPFAM" id="SSF49503">
    <property type="entry name" value="Cupredoxins"/>
    <property type="match status" value="1"/>
</dbReference>
<protein>
    <submittedName>
        <fullName evidence="2">Cupredoxin domain-containing protein</fullName>
    </submittedName>
</protein>
<dbReference type="RefSeq" id="WP_269422112.1">
    <property type="nucleotide sequence ID" value="NZ_JAPWGY010000001.1"/>
</dbReference>
<evidence type="ECO:0000259" key="1">
    <source>
        <dbReference type="Pfam" id="PF13473"/>
    </source>
</evidence>
<dbReference type="Proteomes" id="UP001069802">
    <property type="component" value="Unassembled WGS sequence"/>
</dbReference>
<evidence type="ECO:0000313" key="2">
    <source>
        <dbReference type="EMBL" id="MCZ4279916.1"/>
    </source>
</evidence>
<dbReference type="Pfam" id="PF13473">
    <property type="entry name" value="Cupredoxin_1"/>
    <property type="match status" value="1"/>
</dbReference>
<keyword evidence="3" id="KW-1185">Reference proteome</keyword>
<feature type="domain" description="EfeO-type cupredoxin-like" evidence="1">
    <location>
        <begin position="53"/>
        <end position="137"/>
    </location>
</feature>
<dbReference type="PANTHER" id="PTHR36507:SF1">
    <property type="entry name" value="BLL1555 PROTEIN"/>
    <property type="match status" value="1"/>
</dbReference>
<evidence type="ECO:0000313" key="3">
    <source>
        <dbReference type="Proteomes" id="UP001069802"/>
    </source>
</evidence>
<reference evidence="2" key="1">
    <citation type="submission" date="2022-12" db="EMBL/GenBank/DDBJ databases">
        <title>Bacterial isolates from different developmental stages of Nematostella vectensis.</title>
        <authorList>
            <person name="Fraune S."/>
        </authorList>
    </citation>
    <scope>NUCLEOTIDE SEQUENCE</scope>
    <source>
        <strain evidence="2">G21630-S1</strain>
    </source>
</reference>
<dbReference type="Gene3D" id="2.60.40.420">
    <property type="entry name" value="Cupredoxins - blue copper proteins"/>
    <property type="match status" value="1"/>
</dbReference>
<dbReference type="EMBL" id="JAPWGY010000001">
    <property type="protein sequence ID" value="MCZ4279916.1"/>
    <property type="molecule type" value="Genomic_DNA"/>
</dbReference>